<comment type="similarity">
    <text evidence="5 18">Belongs to the CDS family.</text>
</comment>
<feature type="transmembrane region" description="Helical" evidence="19">
    <location>
        <begin position="20"/>
        <end position="46"/>
    </location>
</feature>
<comment type="catalytic activity">
    <reaction evidence="1 18">
        <text>a 1,2-diacyl-sn-glycero-3-phosphate + CTP + H(+) = a CDP-1,2-diacyl-sn-glycerol + diphosphate</text>
        <dbReference type="Rhea" id="RHEA:16229"/>
        <dbReference type="ChEBI" id="CHEBI:15378"/>
        <dbReference type="ChEBI" id="CHEBI:33019"/>
        <dbReference type="ChEBI" id="CHEBI:37563"/>
        <dbReference type="ChEBI" id="CHEBI:58332"/>
        <dbReference type="ChEBI" id="CHEBI:58608"/>
        <dbReference type="EC" id="2.7.7.41"/>
    </reaction>
</comment>
<keyword evidence="11 18" id="KW-0812">Transmembrane</keyword>
<evidence type="ECO:0000256" key="6">
    <source>
        <dbReference type="ARBA" id="ARBA00012487"/>
    </source>
</evidence>
<evidence type="ECO:0000256" key="15">
    <source>
        <dbReference type="ARBA" id="ARBA00023136"/>
    </source>
</evidence>
<evidence type="ECO:0000256" key="1">
    <source>
        <dbReference type="ARBA" id="ARBA00001698"/>
    </source>
</evidence>
<feature type="transmembrane region" description="Helical" evidence="19">
    <location>
        <begin position="58"/>
        <end position="85"/>
    </location>
</feature>
<evidence type="ECO:0000256" key="8">
    <source>
        <dbReference type="ARBA" id="ARBA00022475"/>
    </source>
</evidence>
<dbReference type="GO" id="GO:0016024">
    <property type="term" value="P:CDP-diacylglycerol biosynthetic process"/>
    <property type="evidence" value="ECO:0007669"/>
    <property type="project" value="UniProtKB-UniPathway"/>
</dbReference>
<dbReference type="Pfam" id="PF01148">
    <property type="entry name" value="CTP_transf_1"/>
    <property type="match status" value="1"/>
</dbReference>
<keyword evidence="8" id="KW-1003">Cell membrane</keyword>
<dbReference type="InterPro" id="IPR000374">
    <property type="entry name" value="PC_trans"/>
</dbReference>
<evidence type="ECO:0000256" key="17">
    <source>
        <dbReference type="ARBA" id="ARBA00023264"/>
    </source>
</evidence>
<protein>
    <recommendedName>
        <fullName evidence="7 18">Phosphatidate cytidylyltransferase</fullName>
        <ecNumber evidence="6 18">2.7.7.41</ecNumber>
    </recommendedName>
</protein>
<evidence type="ECO:0000256" key="14">
    <source>
        <dbReference type="ARBA" id="ARBA00023098"/>
    </source>
</evidence>
<evidence type="ECO:0000313" key="21">
    <source>
        <dbReference type="Proteomes" id="UP000032303"/>
    </source>
</evidence>
<dbReference type="PROSITE" id="PS01315">
    <property type="entry name" value="CDS"/>
    <property type="match status" value="1"/>
</dbReference>
<keyword evidence="15 19" id="KW-0472">Membrane</keyword>
<keyword evidence="21" id="KW-1185">Reference proteome</keyword>
<evidence type="ECO:0000256" key="11">
    <source>
        <dbReference type="ARBA" id="ARBA00022692"/>
    </source>
</evidence>
<reference evidence="20 21" key="1">
    <citation type="submission" date="2013-05" db="EMBL/GenBank/DDBJ databases">
        <title>Complete genome sequence of the lipase-producing bacterium Photobacterium gaetbulicola Gung47.</title>
        <authorList>
            <person name="Kim Y.-O."/>
        </authorList>
    </citation>
    <scope>NUCLEOTIDE SEQUENCE [LARGE SCALE GENOMIC DNA]</scope>
    <source>
        <strain evidence="20 21">Gung47</strain>
    </source>
</reference>
<evidence type="ECO:0000256" key="13">
    <source>
        <dbReference type="ARBA" id="ARBA00022989"/>
    </source>
</evidence>
<feature type="transmembrane region" description="Helical" evidence="19">
    <location>
        <begin position="225"/>
        <end position="244"/>
    </location>
</feature>
<comment type="pathway">
    <text evidence="4">Lipid metabolism.</text>
</comment>
<dbReference type="PATRIC" id="fig|658445.3.peg.2836"/>
<comment type="pathway">
    <text evidence="3 18">Phospholipid metabolism; CDP-diacylglycerol biosynthesis; CDP-diacylglycerol from sn-glycerol 3-phosphate: step 3/3.</text>
</comment>
<evidence type="ECO:0000313" key="20">
    <source>
        <dbReference type="EMBL" id="AJR07639.1"/>
    </source>
</evidence>
<keyword evidence="9" id="KW-0444">Lipid biosynthesis</keyword>
<evidence type="ECO:0000256" key="16">
    <source>
        <dbReference type="ARBA" id="ARBA00023209"/>
    </source>
</evidence>
<evidence type="ECO:0000256" key="18">
    <source>
        <dbReference type="RuleBase" id="RU003938"/>
    </source>
</evidence>
<dbReference type="HOGENOM" id="CLU_037294_1_2_6"/>
<dbReference type="Proteomes" id="UP000032303">
    <property type="component" value="Chromosome 2"/>
</dbReference>
<evidence type="ECO:0000256" key="4">
    <source>
        <dbReference type="ARBA" id="ARBA00005189"/>
    </source>
</evidence>
<keyword evidence="16" id="KW-0594">Phospholipid biosynthesis</keyword>
<evidence type="ECO:0000256" key="12">
    <source>
        <dbReference type="ARBA" id="ARBA00022695"/>
    </source>
</evidence>
<gene>
    <name evidence="20" type="ORF">H744_2c0928</name>
</gene>
<evidence type="ECO:0000256" key="10">
    <source>
        <dbReference type="ARBA" id="ARBA00022679"/>
    </source>
</evidence>
<feature type="transmembrane region" description="Helical" evidence="19">
    <location>
        <begin position="157"/>
        <end position="176"/>
    </location>
</feature>
<dbReference type="EC" id="2.7.7.41" evidence="6 18"/>
<keyword evidence="14" id="KW-0443">Lipid metabolism</keyword>
<dbReference type="GO" id="GO:0004605">
    <property type="term" value="F:phosphatidate cytidylyltransferase activity"/>
    <property type="evidence" value="ECO:0007669"/>
    <property type="project" value="UniProtKB-EC"/>
</dbReference>
<keyword evidence="10 18" id="KW-0808">Transferase</keyword>
<organism evidence="20 21">
    <name type="scientific">Photobacterium gaetbulicola Gung47</name>
    <dbReference type="NCBI Taxonomy" id="658445"/>
    <lineage>
        <taxon>Bacteria</taxon>
        <taxon>Pseudomonadati</taxon>
        <taxon>Pseudomonadota</taxon>
        <taxon>Gammaproteobacteria</taxon>
        <taxon>Vibrionales</taxon>
        <taxon>Vibrionaceae</taxon>
        <taxon>Photobacterium</taxon>
    </lineage>
</organism>
<dbReference type="AlphaFoldDB" id="A0A0C5WRC9"/>
<feature type="transmembrane region" description="Helical" evidence="19">
    <location>
        <begin position="123"/>
        <end position="145"/>
    </location>
</feature>
<dbReference type="STRING" id="658445.H744_2c0928"/>
<sequence>MRGRSLLKQRIITAVILAPLVIAGIFLLPFPAFIAALAAVTLLGFWEWTQFVETKSRIVAMVIPTVALLASLLVMPTDVAALSALASSHQAMLLVGGLWWVVASALAISYPSSTKFWSSVPPLKHLFGLLTLLPFFWSVLMLRAVNYLENPYHGAKLVLLVCFLVWAADTGAYFSGKRFGKHKMAPAVSPNKTIEGLVGGAMLAVAVTWGGAALMGIPFASLSSLLLIAVVSVVASVLGDLVESMFKRAAGIKDSGSILPGHGGILDRIDSLTAALPVFALLYLWLV</sequence>
<comment type="subcellular location">
    <subcellularLocation>
        <location evidence="2">Cell membrane</location>
        <topology evidence="2">Multi-pass membrane protein</topology>
    </subcellularLocation>
</comment>
<dbReference type="PANTHER" id="PTHR46382:SF1">
    <property type="entry name" value="PHOSPHATIDATE CYTIDYLYLTRANSFERASE"/>
    <property type="match status" value="1"/>
</dbReference>
<evidence type="ECO:0000256" key="2">
    <source>
        <dbReference type="ARBA" id="ARBA00004651"/>
    </source>
</evidence>
<evidence type="ECO:0000256" key="9">
    <source>
        <dbReference type="ARBA" id="ARBA00022516"/>
    </source>
</evidence>
<feature type="transmembrane region" description="Helical" evidence="19">
    <location>
        <begin position="91"/>
        <end position="111"/>
    </location>
</feature>
<dbReference type="KEGG" id="pgb:H744_2c0928"/>
<dbReference type="PANTHER" id="PTHR46382">
    <property type="entry name" value="PHOSPHATIDATE CYTIDYLYLTRANSFERASE"/>
    <property type="match status" value="1"/>
</dbReference>
<name>A0A0C5WRC9_9GAMM</name>
<dbReference type="UniPathway" id="UPA00557">
    <property type="reaction ID" value="UER00614"/>
</dbReference>
<dbReference type="EMBL" id="CP005974">
    <property type="protein sequence ID" value="AJR07639.1"/>
    <property type="molecule type" value="Genomic_DNA"/>
</dbReference>
<evidence type="ECO:0000256" key="7">
    <source>
        <dbReference type="ARBA" id="ARBA00019373"/>
    </source>
</evidence>
<keyword evidence="12 18" id="KW-0548">Nucleotidyltransferase</keyword>
<proteinExistence type="inferred from homology"/>
<keyword evidence="17" id="KW-1208">Phospholipid metabolism</keyword>
<evidence type="ECO:0000256" key="19">
    <source>
        <dbReference type="SAM" id="Phobius"/>
    </source>
</evidence>
<evidence type="ECO:0000256" key="3">
    <source>
        <dbReference type="ARBA" id="ARBA00005119"/>
    </source>
</evidence>
<feature type="transmembrane region" description="Helical" evidence="19">
    <location>
        <begin position="197"/>
        <end position="219"/>
    </location>
</feature>
<dbReference type="GO" id="GO:0005886">
    <property type="term" value="C:plasma membrane"/>
    <property type="evidence" value="ECO:0007669"/>
    <property type="project" value="UniProtKB-SubCell"/>
</dbReference>
<keyword evidence="13 19" id="KW-1133">Transmembrane helix</keyword>
<evidence type="ECO:0000256" key="5">
    <source>
        <dbReference type="ARBA" id="ARBA00010185"/>
    </source>
</evidence>
<accession>A0A0C5WRC9</accession>